<dbReference type="GO" id="GO:0046872">
    <property type="term" value="F:metal ion binding"/>
    <property type="evidence" value="ECO:0007669"/>
    <property type="project" value="UniProtKB-KW"/>
</dbReference>
<keyword evidence="5 6" id="KW-0482">Metalloprotease</keyword>
<dbReference type="InterPro" id="IPR001915">
    <property type="entry name" value="Peptidase_M48"/>
</dbReference>
<comment type="cofactor">
    <cofactor evidence="6">
        <name>Zn(2+)</name>
        <dbReference type="ChEBI" id="CHEBI:29105"/>
    </cofactor>
    <text evidence="6">Binds 1 zinc ion per subunit.</text>
</comment>
<accession>A0A848F9P6</accession>
<feature type="domain" description="Peptidase M48" evidence="8">
    <location>
        <begin position="106"/>
        <end position="283"/>
    </location>
</feature>
<dbReference type="Gene3D" id="3.30.2010.10">
    <property type="entry name" value="Metalloproteases ('zincins'), catalytic domain"/>
    <property type="match status" value="1"/>
</dbReference>
<gene>
    <name evidence="9" type="ORF">HHL10_14885</name>
</gene>
<keyword evidence="3 6" id="KW-0378">Hydrolase</keyword>
<dbReference type="InterPro" id="IPR051156">
    <property type="entry name" value="Mito/Outer_Membr_Metalloprot"/>
</dbReference>
<reference evidence="9 10" key="1">
    <citation type="submission" date="2020-04" db="EMBL/GenBank/DDBJ databases">
        <title>Azohydromonas sp. isolated from soil.</title>
        <authorList>
            <person name="Dahal R.H."/>
        </authorList>
    </citation>
    <scope>NUCLEOTIDE SEQUENCE [LARGE SCALE GENOMIC DNA]</scope>
    <source>
        <strain evidence="9 10">G-1-1-14</strain>
    </source>
</reference>
<evidence type="ECO:0000256" key="1">
    <source>
        <dbReference type="ARBA" id="ARBA00022670"/>
    </source>
</evidence>
<dbReference type="PANTHER" id="PTHR22726">
    <property type="entry name" value="METALLOENDOPEPTIDASE OMA1"/>
    <property type="match status" value="1"/>
</dbReference>
<evidence type="ECO:0000256" key="5">
    <source>
        <dbReference type="ARBA" id="ARBA00023049"/>
    </source>
</evidence>
<keyword evidence="2" id="KW-0479">Metal-binding</keyword>
<evidence type="ECO:0000259" key="8">
    <source>
        <dbReference type="Pfam" id="PF01435"/>
    </source>
</evidence>
<comment type="caution">
    <text evidence="9">The sequence shown here is derived from an EMBL/GenBank/DDBJ whole genome shotgun (WGS) entry which is preliminary data.</text>
</comment>
<keyword evidence="1 6" id="KW-0645">Protease</keyword>
<dbReference type="AlphaFoldDB" id="A0A848F9P6"/>
<evidence type="ECO:0000256" key="7">
    <source>
        <dbReference type="SAM" id="MobiDB-lite"/>
    </source>
</evidence>
<dbReference type="EMBL" id="JABBFW010000009">
    <property type="protein sequence ID" value="NML16264.1"/>
    <property type="molecule type" value="Genomic_DNA"/>
</dbReference>
<dbReference type="GO" id="GO:0016020">
    <property type="term" value="C:membrane"/>
    <property type="evidence" value="ECO:0007669"/>
    <property type="project" value="TreeGrafter"/>
</dbReference>
<dbReference type="GO" id="GO:0004222">
    <property type="term" value="F:metalloendopeptidase activity"/>
    <property type="evidence" value="ECO:0007669"/>
    <property type="project" value="InterPro"/>
</dbReference>
<evidence type="ECO:0000313" key="9">
    <source>
        <dbReference type="EMBL" id="NML16264.1"/>
    </source>
</evidence>
<keyword evidence="4 6" id="KW-0862">Zinc</keyword>
<protein>
    <submittedName>
        <fullName evidence="9">M48 family metallopeptidase</fullName>
    </submittedName>
</protein>
<comment type="similarity">
    <text evidence="6">Belongs to the peptidase M48 family.</text>
</comment>
<evidence type="ECO:0000313" key="10">
    <source>
        <dbReference type="Proteomes" id="UP000574067"/>
    </source>
</evidence>
<dbReference type="RefSeq" id="WP_169161168.1">
    <property type="nucleotide sequence ID" value="NZ_JABBFW010000009.1"/>
</dbReference>
<sequence>MSTDAFRTDADIPSAPLAHAGCRCGGCLANPSRRLFTGALLTGALVPALAQGVREEVGSESAFSKLVPAEEVEAAAAQQYRQMLSQAAQQKALAPENHPQMQRLRYIAQRIIPFTDEWNPRARQWKWEVNLLGSKELNAFCMPGGKIAFYYGILQQLQLSDDEVATIMGHEVAHALREHARERMGKSAATQLGAGALSALLGLGNLGNQVLGMGSQLLTLKFSREDESEADIVGMELAARAGYDPAAGVSLWQKMMAVSRGEPLAFMSTHPAGETRIRDIQARLPRVQPLYAQAPKPNQHFGAPAARSASR</sequence>
<feature type="region of interest" description="Disordered" evidence="7">
    <location>
        <begin position="291"/>
        <end position="311"/>
    </location>
</feature>
<dbReference type="Pfam" id="PF01435">
    <property type="entry name" value="Peptidase_M48"/>
    <property type="match status" value="1"/>
</dbReference>
<dbReference type="GO" id="GO:0051603">
    <property type="term" value="P:proteolysis involved in protein catabolic process"/>
    <property type="evidence" value="ECO:0007669"/>
    <property type="project" value="TreeGrafter"/>
</dbReference>
<proteinExistence type="inferred from homology"/>
<dbReference type="PANTHER" id="PTHR22726:SF1">
    <property type="entry name" value="METALLOENDOPEPTIDASE OMA1, MITOCHONDRIAL"/>
    <property type="match status" value="1"/>
</dbReference>
<keyword evidence="10" id="KW-1185">Reference proteome</keyword>
<name>A0A848F9P6_9BURK</name>
<organism evidence="9 10">
    <name type="scientific">Azohydromonas caseinilytica</name>
    <dbReference type="NCBI Taxonomy" id="2728836"/>
    <lineage>
        <taxon>Bacteria</taxon>
        <taxon>Pseudomonadati</taxon>
        <taxon>Pseudomonadota</taxon>
        <taxon>Betaproteobacteria</taxon>
        <taxon>Burkholderiales</taxon>
        <taxon>Sphaerotilaceae</taxon>
        <taxon>Azohydromonas</taxon>
    </lineage>
</organism>
<evidence type="ECO:0000256" key="4">
    <source>
        <dbReference type="ARBA" id="ARBA00022833"/>
    </source>
</evidence>
<evidence type="ECO:0000256" key="3">
    <source>
        <dbReference type="ARBA" id="ARBA00022801"/>
    </source>
</evidence>
<evidence type="ECO:0000256" key="2">
    <source>
        <dbReference type="ARBA" id="ARBA00022723"/>
    </source>
</evidence>
<dbReference type="CDD" id="cd07331">
    <property type="entry name" value="M48C_Oma1_like"/>
    <property type="match status" value="1"/>
</dbReference>
<evidence type="ECO:0000256" key="6">
    <source>
        <dbReference type="RuleBase" id="RU003983"/>
    </source>
</evidence>
<dbReference type="Proteomes" id="UP000574067">
    <property type="component" value="Unassembled WGS sequence"/>
</dbReference>